<dbReference type="AlphaFoldDB" id="A0A0D1DBN4"/>
<sequence length="163" mass="17545">MSRLGTGTVPCGGRLLVLAAAGAALLAGAGWSLDGNAARVSDPGVRAVHSHQTVSASRPASPLANRKIHDQDFHDTWLAALGRLEPAELLVVGVYINDLEEKVAPHLARGQDRERLSDLSTGLDRMFHMTGLTLDADVNPDPDKVHQIAKVEGWDEDFLRLTR</sequence>
<evidence type="ECO:0000313" key="2">
    <source>
        <dbReference type="Proteomes" id="UP000032232"/>
    </source>
</evidence>
<reference evidence="1 2" key="1">
    <citation type="submission" date="2015-02" db="EMBL/GenBank/DDBJ databases">
        <title>Genome Sequence of Jannaschia aquimarina DSM28248, a member of the Roseobacter clade.</title>
        <authorList>
            <person name="Voget S."/>
            <person name="Daniel R."/>
        </authorList>
    </citation>
    <scope>NUCLEOTIDE SEQUENCE [LARGE SCALE GENOMIC DNA]</scope>
    <source>
        <strain evidence="1 2">GSW-M26</strain>
    </source>
</reference>
<dbReference type="Proteomes" id="UP000032232">
    <property type="component" value="Unassembled WGS sequence"/>
</dbReference>
<evidence type="ECO:0000313" key="1">
    <source>
        <dbReference type="EMBL" id="KIT17383.1"/>
    </source>
</evidence>
<organism evidence="1 2">
    <name type="scientific">Jannaschia aquimarina</name>
    <dbReference type="NCBI Taxonomy" id="935700"/>
    <lineage>
        <taxon>Bacteria</taxon>
        <taxon>Pseudomonadati</taxon>
        <taxon>Pseudomonadota</taxon>
        <taxon>Alphaproteobacteria</taxon>
        <taxon>Rhodobacterales</taxon>
        <taxon>Roseobacteraceae</taxon>
        <taxon>Jannaschia</taxon>
    </lineage>
</organism>
<dbReference type="PATRIC" id="fig|935700.4.peg.917"/>
<proteinExistence type="predicted"/>
<dbReference type="EMBL" id="JYFE01000019">
    <property type="protein sequence ID" value="KIT17383.1"/>
    <property type="molecule type" value="Genomic_DNA"/>
</dbReference>
<dbReference type="STRING" id="935700.jaqu_08720"/>
<keyword evidence="2" id="KW-1185">Reference proteome</keyword>
<comment type="caution">
    <text evidence="1">The sequence shown here is derived from an EMBL/GenBank/DDBJ whole genome shotgun (WGS) entry which is preliminary data.</text>
</comment>
<name>A0A0D1DBN4_9RHOB</name>
<protein>
    <submittedName>
        <fullName evidence="1">Uncharacterized protein</fullName>
    </submittedName>
</protein>
<gene>
    <name evidence="1" type="ORF">jaqu_08720</name>
</gene>
<accession>A0A0D1DBN4</accession>